<feature type="compositionally biased region" description="Acidic residues" evidence="1">
    <location>
        <begin position="416"/>
        <end position="428"/>
    </location>
</feature>
<feature type="compositionally biased region" description="Acidic residues" evidence="1">
    <location>
        <begin position="440"/>
        <end position="471"/>
    </location>
</feature>
<gene>
    <name evidence="2" type="ORF">BDV39DRAFT_191970</name>
</gene>
<feature type="region of interest" description="Disordered" evidence="1">
    <location>
        <begin position="416"/>
        <end position="494"/>
    </location>
</feature>
<evidence type="ECO:0000313" key="2">
    <source>
        <dbReference type="EMBL" id="KAE8328660.1"/>
    </source>
</evidence>
<dbReference type="AlphaFoldDB" id="A0A5N6XAY7"/>
<keyword evidence="3" id="KW-1185">Reference proteome</keyword>
<feature type="compositionally biased region" description="Basic and acidic residues" evidence="1">
    <location>
        <begin position="429"/>
        <end position="439"/>
    </location>
</feature>
<accession>A0A5N6XAY7</accession>
<reference evidence="3" key="1">
    <citation type="submission" date="2019-04" db="EMBL/GenBank/DDBJ databases">
        <title>Friends and foes A comparative genomics studyof 23 Aspergillus species from section Flavi.</title>
        <authorList>
            <consortium name="DOE Joint Genome Institute"/>
            <person name="Kjaerbolling I."/>
            <person name="Vesth T."/>
            <person name="Frisvad J.C."/>
            <person name="Nybo J.L."/>
            <person name="Theobald S."/>
            <person name="Kildgaard S."/>
            <person name="Isbrandt T."/>
            <person name="Kuo A."/>
            <person name="Sato A."/>
            <person name="Lyhne E.K."/>
            <person name="Kogle M.E."/>
            <person name="Wiebenga A."/>
            <person name="Kun R.S."/>
            <person name="Lubbers R.J."/>
            <person name="Makela M.R."/>
            <person name="Barry K."/>
            <person name="Chovatia M."/>
            <person name="Clum A."/>
            <person name="Daum C."/>
            <person name="Haridas S."/>
            <person name="He G."/>
            <person name="LaButti K."/>
            <person name="Lipzen A."/>
            <person name="Mondo S."/>
            <person name="Riley R."/>
            <person name="Salamov A."/>
            <person name="Simmons B.A."/>
            <person name="Magnuson J.K."/>
            <person name="Henrissat B."/>
            <person name="Mortensen U.H."/>
            <person name="Larsen T.O."/>
            <person name="Devries R.P."/>
            <person name="Grigoriev I.V."/>
            <person name="Machida M."/>
            <person name="Baker S.E."/>
            <person name="Andersen M.R."/>
        </authorList>
    </citation>
    <scope>NUCLEOTIDE SEQUENCE [LARGE SCALE GENOMIC DNA]</scope>
    <source>
        <strain evidence="3">CBS 130017</strain>
    </source>
</reference>
<evidence type="ECO:0000256" key="1">
    <source>
        <dbReference type="SAM" id="MobiDB-lite"/>
    </source>
</evidence>
<organism evidence="2 3">
    <name type="scientific">Aspergillus sergii</name>
    <dbReference type="NCBI Taxonomy" id="1034303"/>
    <lineage>
        <taxon>Eukaryota</taxon>
        <taxon>Fungi</taxon>
        <taxon>Dikarya</taxon>
        <taxon>Ascomycota</taxon>
        <taxon>Pezizomycotina</taxon>
        <taxon>Eurotiomycetes</taxon>
        <taxon>Eurotiomycetidae</taxon>
        <taxon>Eurotiales</taxon>
        <taxon>Aspergillaceae</taxon>
        <taxon>Aspergillus</taxon>
        <taxon>Aspergillus subgen. Circumdati</taxon>
    </lineage>
</organism>
<name>A0A5N6XAY7_9EURO</name>
<proteinExistence type="predicted"/>
<sequence length="494" mass="55800">MLIKSTAAIHPKKATSHQPTMECPKAFSSSFFNTVLTPTTSSPRLPQASPEPDYLNPTYNLTHHIPPIHPFTPPKTLPPIHTSDKRTITDRIRFASSLLSHPHYNPPLQTRLRLQEYKTLCNNLFSLNHPTTQTGLQAYKAWLQKRTTSIQPDPEIKALHTKIHQIETDLKTKFLITEPLSTTPATTVLDLNLSFSEPDLQAFSNETLTLHLQVLLHRYKNFIPPSTKKEMDFFNPIRVLHYAPSLYHTHTHPTTNQPTWNRPFWTTINKYLTKELPTFNQLLTTPTPTSTLLNSVPVSLLFARTCHDHNLDIVEINHVLAHILSPESIPLPEMDIGAFIRDRDPLGLAKRLKRDLSVVPGCGVESPLGRDLEVVFDVVGGLQEGFFELGRSRLLSVPRNWDGACVGGLDYGSLEREDDEVVDGEEGGEEKVKEKRSTDNDEDDKSEESEESESEESEEESEDGDDNDSDSDTLSNRDDAEVYNGEKYVGRLWS</sequence>
<feature type="region of interest" description="Disordered" evidence="1">
    <location>
        <begin position="1"/>
        <end position="20"/>
    </location>
</feature>
<protein>
    <submittedName>
        <fullName evidence="2">Uncharacterized protein</fullName>
    </submittedName>
</protein>
<evidence type="ECO:0000313" key="3">
    <source>
        <dbReference type="Proteomes" id="UP000325945"/>
    </source>
</evidence>
<dbReference type="EMBL" id="ML741784">
    <property type="protein sequence ID" value="KAE8328660.1"/>
    <property type="molecule type" value="Genomic_DNA"/>
</dbReference>
<dbReference type="Proteomes" id="UP000325945">
    <property type="component" value="Unassembled WGS sequence"/>
</dbReference>